<dbReference type="AlphaFoldDB" id="A0A9N9AFW0"/>
<accession>A0A9N9AFW0</accession>
<keyword evidence="3" id="KW-1185">Reference proteome</keyword>
<gene>
    <name evidence="2" type="ORF">AGERDE_LOCUS5599</name>
</gene>
<evidence type="ECO:0000256" key="1">
    <source>
        <dbReference type="SAM" id="MobiDB-lite"/>
    </source>
</evidence>
<reference evidence="2" key="1">
    <citation type="submission" date="2021-06" db="EMBL/GenBank/DDBJ databases">
        <authorList>
            <person name="Kallberg Y."/>
            <person name="Tangrot J."/>
            <person name="Rosling A."/>
        </authorList>
    </citation>
    <scope>NUCLEOTIDE SEQUENCE</scope>
    <source>
        <strain evidence="2">MT106</strain>
    </source>
</reference>
<name>A0A9N9AFW0_9GLOM</name>
<proteinExistence type="predicted"/>
<dbReference type="EMBL" id="CAJVPL010000774">
    <property type="protein sequence ID" value="CAG8528624.1"/>
    <property type="molecule type" value="Genomic_DNA"/>
</dbReference>
<feature type="region of interest" description="Disordered" evidence="1">
    <location>
        <begin position="22"/>
        <end position="43"/>
    </location>
</feature>
<feature type="compositionally biased region" description="Polar residues" evidence="1">
    <location>
        <begin position="32"/>
        <end position="43"/>
    </location>
</feature>
<evidence type="ECO:0000313" key="3">
    <source>
        <dbReference type="Proteomes" id="UP000789831"/>
    </source>
</evidence>
<comment type="caution">
    <text evidence="2">The sequence shown here is derived from an EMBL/GenBank/DDBJ whole genome shotgun (WGS) entry which is preliminary data.</text>
</comment>
<evidence type="ECO:0000313" key="2">
    <source>
        <dbReference type="EMBL" id="CAG8528624.1"/>
    </source>
</evidence>
<dbReference type="Proteomes" id="UP000789831">
    <property type="component" value="Unassembled WGS sequence"/>
</dbReference>
<dbReference type="OrthoDB" id="10481421at2759"/>
<protein>
    <submittedName>
        <fullName evidence="2">2421_t:CDS:1</fullName>
    </submittedName>
</protein>
<sequence>MSKEEREKGWSDFHSAVIEQYQKGGETEKQEFNPNGNAKQGQETFEKVVATISNYYLFPEEEISPDNSPEAQTAIKDLEEILDQTKPNIKNDPKLLEKTIQDLENFEKNNENNGGKNNYAWVKLGGGGKLIELKIIKLNQEGKLCPVKPNLQTSSDDSRFFPTIAWFKAGVCKTPIRRFESDQFLQKEILKGLSKLEVFQQFERREKAIVFARWVNRFIAVGASFLALTGHPKIGGGIGLFCPLVEALCFDFYIKNEAKKRE</sequence>
<organism evidence="2 3">
    <name type="scientific">Ambispora gerdemannii</name>
    <dbReference type="NCBI Taxonomy" id="144530"/>
    <lineage>
        <taxon>Eukaryota</taxon>
        <taxon>Fungi</taxon>
        <taxon>Fungi incertae sedis</taxon>
        <taxon>Mucoromycota</taxon>
        <taxon>Glomeromycotina</taxon>
        <taxon>Glomeromycetes</taxon>
        <taxon>Archaeosporales</taxon>
        <taxon>Ambisporaceae</taxon>
        <taxon>Ambispora</taxon>
    </lineage>
</organism>